<organism evidence="6 7">
    <name type="scientific">Dothistroma septosporum (strain NZE10 / CBS 128990)</name>
    <name type="common">Red band needle blight fungus</name>
    <name type="synonym">Mycosphaerella pini</name>
    <dbReference type="NCBI Taxonomy" id="675120"/>
    <lineage>
        <taxon>Eukaryota</taxon>
        <taxon>Fungi</taxon>
        <taxon>Dikarya</taxon>
        <taxon>Ascomycota</taxon>
        <taxon>Pezizomycotina</taxon>
        <taxon>Dothideomycetes</taxon>
        <taxon>Dothideomycetidae</taxon>
        <taxon>Mycosphaerellales</taxon>
        <taxon>Mycosphaerellaceae</taxon>
        <taxon>Dothistroma</taxon>
    </lineage>
</organism>
<comment type="subcellular location">
    <subcellularLocation>
        <location evidence="1">Mitochondrion matrix</location>
    </subcellularLocation>
</comment>
<reference evidence="6 7" key="2">
    <citation type="journal article" date="2012" name="PLoS Pathog.">
        <title>Diverse lifestyles and strategies of plant pathogenesis encoded in the genomes of eighteen Dothideomycetes fungi.</title>
        <authorList>
            <person name="Ohm R.A."/>
            <person name="Feau N."/>
            <person name="Henrissat B."/>
            <person name="Schoch C.L."/>
            <person name="Horwitz B.A."/>
            <person name="Barry K.W."/>
            <person name="Condon B.J."/>
            <person name="Copeland A.C."/>
            <person name="Dhillon B."/>
            <person name="Glaser F."/>
            <person name="Hesse C.N."/>
            <person name="Kosti I."/>
            <person name="LaButti K."/>
            <person name="Lindquist E.A."/>
            <person name="Lucas S."/>
            <person name="Salamov A.A."/>
            <person name="Bradshaw R.E."/>
            <person name="Ciuffetti L."/>
            <person name="Hamelin R.C."/>
            <person name="Kema G.H.J."/>
            <person name="Lawrence C."/>
            <person name="Scott J.A."/>
            <person name="Spatafora J.W."/>
            <person name="Turgeon B.G."/>
            <person name="de Wit P.J.G.M."/>
            <person name="Zhong S."/>
            <person name="Goodwin S.B."/>
            <person name="Grigoriev I.V."/>
        </authorList>
    </citation>
    <scope>NUCLEOTIDE SEQUENCE [LARGE SCALE GENOMIC DNA]</scope>
    <source>
        <strain evidence="7">NZE10 / CBS 128990</strain>
    </source>
</reference>
<dbReference type="AlphaFoldDB" id="N1Q283"/>
<evidence type="ECO:0000313" key="6">
    <source>
        <dbReference type="EMBL" id="EME49817.1"/>
    </source>
</evidence>
<dbReference type="GO" id="GO:0005759">
    <property type="term" value="C:mitochondrial matrix"/>
    <property type="evidence" value="ECO:0007669"/>
    <property type="project" value="UniProtKB-SubCell"/>
</dbReference>
<dbReference type="Pfam" id="PF05347">
    <property type="entry name" value="Complex1_LYR"/>
    <property type="match status" value="1"/>
</dbReference>
<evidence type="ECO:0000256" key="1">
    <source>
        <dbReference type="ARBA" id="ARBA00004305"/>
    </source>
</evidence>
<dbReference type="CDD" id="cd20268">
    <property type="entry name" value="Complex1_LYR_SDHAF1_LYRM8"/>
    <property type="match status" value="1"/>
</dbReference>
<dbReference type="PANTHER" id="PTHR13675">
    <property type="entry name" value="LYR MOTIF-CONTAINING PROTEIN 2"/>
    <property type="match status" value="1"/>
</dbReference>
<dbReference type="EMBL" id="KB446535">
    <property type="protein sequence ID" value="EME49817.1"/>
    <property type="molecule type" value="Genomic_DNA"/>
</dbReference>
<dbReference type="OMA" id="VEMYSSP"/>
<proteinExistence type="inferred from homology"/>
<sequence>MARGTRLSGLQRDVLSLYRKCLRAARTKPTENRPNFYAFARHEFEKNIAMDKKDFSTIEFLLRKGTRQLEIYEAPNITNIAG</sequence>
<protein>
    <recommendedName>
        <fullName evidence="5">Complex 1 LYR protein domain-containing protein</fullName>
    </recommendedName>
</protein>
<evidence type="ECO:0000313" key="7">
    <source>
        <dbReference type="Proteomes" id="UP000016933"/>
    </source>
</evidence>
<dbReference type="InterPro" id="IPR045295">
    <property type="entry name" value="Complex1_LYR_SDHAF1_LYRM8"/>
</dbReference>
<feature type="domain" description="Complex 1 LYR protein" evidence="5">
    <location>
        <begin position="12"/>
        <end position="70"/>
    </location>
</feature>
<evidence type="ECO:0000256" key="4">
    <source>
        <dbReference type="ARBA" id="ARBA00025715"/>
    </source>
</evidence>
<accession>N1Q283</accession>
<dbReference type="OrthoDB" id="273010at2759"/>
<reference evidence="7" key="1">
    <citation type="journal article" date="2012" name="PLoS Genet.">
        <title>The genomes of the fungal plant pathogens Cladosporium fulvum and Dothistroma septosporum reveal adaptation to different hosts and lifestyles but also signatures of common ancestry.</title>
        <authorList>
            <person name="de Wit P.J.G.M."/>
            <person name="van der Burgt A."/>
            <person name="Oekmen B."/>
            <person name="Stergiopoulos I."/>
            <person name="Abd-Elsalam K.A."/>
            <person name="Aerts A.L."/>
            <person name="Bahkali A.H."/>
            <person name="Beenen H.G."/>
            <person name="Chettri P."/>
            <person name="Cox M.P."/>
            <person name="Datema E."/>
            <person name="de Vries R.P."/>
            <person name="Dhillon B."/>
            <person name="Ganley A.R."/>
            <person name="Griffiths S.A."/>
            <person name="Guo Y."/>
            <person name="Hamelin R.C."/>
            <person name="Henrissat B."/>
            <person name="Kabir M.S."/>
            <person name="Jashni M.K."/>
            <person name="Kema G."/>
            <person name="Klaubauf S."/>
            <person name="Lapidus A."/>
            <person name="Levasseur A."/>
            <person name="Lindquist E."/>
            <person name="Mehrabi R."/>
            <person name="Ohm R.A."/>
            <person name="Owen T.J."/>
            <person name="Salamov A."/>
            <person name="Schwelm A."/>
            <person name="Schijlen E."/>
            <person name="Sun H."/>
            <person name="van den Burg H.A."/>
            <person name="van Ham R.C.H.J."/>
            <person name="Zhang S."/>
            <person name="Goodwin S.B."/>
            <person name="Grigoriev I.V."/>
            <person name="Collemare J."/>
            <person name="Bradshaw R.E."/>
        </authorList>
    </citation>
    <scope>NUCLEOTIDE SEQUENCE [LARGE SCALE GENOMIC DNA]</scope>
    <source>
        <strain evidence="7">NZE10 / CBS 128990</strain>
    </source>
</reference>
<dbReference type="HOGENOM" id="CLU_154777_1_1_1"/>
<dbReference type="PANTHER" id="PTHR13675:SF1">
    <property type="entry name" value="SUCCINATE DEHYDROGENASE ASSEMBLY FACTOR 1, MITOCHONDRIAL"/>
    <property type="match status" value="1"/>
</dbReference>
<evidence type="ECO:0000256" key="3">
    <source>
        <dbReference type="ARBA" id="ARBA00023186"/>
    </source>
</evidence>
<keyword evidence="3" id="KW-0143">Chaperone</keyword>
<gene>
    <name evidence="6" type="ORF">DOTSEDRAFT_118358</name>
</gene>
<dbReference type="STRING" id="675120.N1Q283"/>
<evidence type="ECO:0000256" key="2">
    <source>
        <dbReference type="ARBA" id="ARBA00023128"/>
    </source>
</evidence>
<dbReference type="GO" id="GO:0034553">
    <property type="term" value="P:mitochondrial respiratory chain complex II assembly"/>
    <property type="evidence" value="ECO:0007669"/>
    <property type="project" value="InterPro"/>
</dbReference>
<keyword evidence="7" id="KW-1185">Reference proteome</keyword>
<comment type="similarity">
    <text evidence="4">Belongs to the complex I LYR family. SDHAF1 subfamily.</text>
</comment>
<dbReference type="InterPro" id="IPR008011">
    <property type="entry name" value="Complex1_LYR_dom"/>
</dbReference>
<evidence type="ECO:0000259" key="5">
    <source>
        <dbReference type="Pfam" id="PF05347"/>
    </source>
</evidence>
<keyword evidence="2" id="KW-0496">Mitochondrion</keyword>
<name>N1Q283_DOTSN</name>
<dbReference type="Proteomes" id="UP000016933">
    <property type="component" value="Unassembled WGS sequence"/>
</dbReference>
<dbReference type="eggNOG" id="KOG4620">
    <property type="taxonomic scope" value="Eukaryota"/>
</dbReference>